<evidence type="ECO:0000313" key="3">
    <source>
        <dbReference type="Proteomes" id="UP001190700"/>
    </source>
</evidence>
<protein>
    <submittedName>
        <fullName evidence="2">Uncharacterized protein</fullName>
    </submittedName>
</protein>
<name>A0AAE0EMX1_9CHLO</name>
<comment type="caution">
    <text evidence="2">The sequence shown here is derived from an EMBL/GenBank/DDBJ whole genome shotgun (WGS) entry which is preliminary data.</text>
</comment>
<feature type="region of interest" description="Disordered" evidence="1">
    <location>
        <begin position="1"/>
        <end position="55"/>
    </location>
</feature>
<feature type="compositionally biased region" description="Polar residues" evidence="1">
    <location>
        <begin position="1"/>
        <end position="19"/>
    </location>
</feature>
<feature type="compositionally biased region" description="Low complexity" evidence="1">
    <location>
        <begin position="28"/>
        <end position="37"/>
    </location>
</feature>
<organism evidence="2 3">
    <name type="scientific">Cymbomonas tetramitiformis</name>
    <dbReference type="NCBI Taxonomy" id="36881"/>
    <lineage>
        <taxon>Eukaryota</taxon>
        <taxon>Viridiplantae</taxon>
        <taxon>Chlorophyta</taxon>
        <taxon>Pyramimonadophyceae</taxon>
        <taxon>Pyramimonadales</taxon>
        <taxon>Pyramimonadaceae</taxon>
        <taxon>Cymbomonas</taxon>
    </lineage>
</organism>
<dbReference type="Proteomes" id="UP001190700">
    <property type="component" value="Unassembled WGS sequence"/>
</dbReference>
<keyword evidence="3" id="KW-1185">Reference proteome</keyword>
<sequence length="294" mass="32606">MAVFTLNAQLPQDPFSSGQPGKRRRAGPQQPKKSAPAKPEKKNNSGDAAVYEVPSRLRQPGAARYDPAEDYVKFVGLEDLFPGTGLADLFNTNADFRKGLRAAMRDDLFVSNERFSDEVNAKLKDMGSSLMVSWASVADADSCPNTSQVLDAHDIQMEGETFMQTISQLCHSGTVTTESLIDIVTIGRSVAHSWHQDSGLDQVTVMFGFPTVDDYCGPGVFSHCVKLSHALVQPGHKGEVIEWERYQPYPGDFPEENIIRPIYSKGREIMVYNDAAHLHSAPDSIHRESVWRFM</sequence>
<dbReference type="AlphaFoldDB" id="A0AAE0EMX1"/>
<evidence type="ECO:0000313" key="2">
    <source>
        <dbReference type="EMBL" id="KAK3234231.1"/>
    </source>
</evidence>
<proteinExistence type="predicted"/>
<accession>A0AAE0EMX1</accession>
<dbReference type="EMBL" id="LGRX02035539">
    <property type="protein sequence ID" value="KAK3234231.1"/>
    <property type="molecule type" value="Genomic_DNA"/>
</dbReference>
<gene>
    <name evidence="2" type="ORF">CYMTET_55511</name>
</gene>
<evidence type="ECO:0000256" key="1">
    <source>
        <dbReference type="SAM" id="MobiDB-lite"/>
    </source>
</evidence>
<reference evidence="2 3" key="1">
    <citation type="journal article" date="2015" name="Genome Biol. Evol.">
        <title>Comparative Genomics of a Bacterivorous Green Alga Reveals Evolutionary Causalities and Consequences of Phago-Mixotrophic Mode of Nutrition.</title>
        <authorList>
            <person name="Burns J.A."/>
            <person name="Paasch A."/>
            <person name="Narechania A."/>
            <person name="Kim E."/>
        </authorList>
    </citation>
    <scope>NUCLEOTIDE SEQUENCE [LARGE SCALE GENOMIC DNA]</scope>
    <source>
        <strain evidence="2 3">PLY_AMNH</strain>
    </source>
</reference>